<organism evidence="2 3">
    <name type="scientific">Aeromonas caviae</name>
    <name type="common">Aeromonas punctata</name>
    <dbReference type="NCBI Taxonomy" id="648"/>
    <lineage>
        <taxon>Bacteria</taxon>
        <taxon>Pseudomonadati</taxon>
        <taxon>Pseudomonadota</taxon>
        <taxon>Gammaproteobacteria</taxon>
        <taxon>Aeromonadales</taxon>
        <taxon>Aeromonadaceae</taxon>
        <taxon>Aeromonas</taxon>
    </lineage>
</organism>
<comment type="caution">
    <text evidence="2">The sequence shown here is derived from an EMBL/GenBank/DDBJ whole genome shotgun (WGS) entry which is preliminary data.</text>
</comment>
<name>A0A443XI62_AERCA</name>
<dbReference type="InterPro" id="IPR038726">
    <property type="entry name" value="PDDEXK_AddAB-type"/>
</dbReference>
<proteinExistence type="predicted"/>
<protein>
    <submittedName>
        <fullName evidence="2">PD-(D/E)XK nuclease family protein</fullName>
    </submittedName>
</protein>
<dbReference type="Pfam" id="PF12705">
    <property type="entry name" value="PDDEXK_1"/>
    <property type="match status" value="1"/>
</dbReference>
<evidence type="ECO:0000313" key="3">
    <source>
        <dbReference type="Proteomes" id="UP001161704"/>
    </source>
</evidence>
<gene>
    <name evidence="2" type="ORF">N5I20_21600</name>
</gene>
<dbReference type="Gene3D" id="3.90.320.10">
    <property type="match status" value="1"/>
</dbReference>
<accession>A0A443XI62</accession>
<dbReference type="InterPro" id="IPR011604">
    <property type="entry name" value="PDDEXK-like_dom_sf"/>
</dbReference>
<reference evidence="2" key="1">
    <citation type="submission" date="2022-09" db="EMBL/GenBank/DDBJ databases">
        <title>Intensive care unit water sources are persistently colonized with multi-drug resistant bacteria and are the site of extensive horizontal gene transfer of antibiotic resistance genes.</title>
        <authorList>
            <person name="Diorio-Toth L."/>
        </authorList>
    </citation>
    <scope>NUCLEOTIDE SEQUENCE</scope>
    <source>
        <strain evidence="2">GD03710</strain>
    </source>
</reference>
<dbReference type="AlphaFoldDB" id="A0A443XI62"/>
<feature type="domain" description="PD-(D/E)XK endonuclease-like" evidence="1">
    <location>
        <begin position="19"/>
        <end position="165"/>
    </location>
</feature>
<dbReference type="Proteomes" id="UP001161704">
    <property type="component" value="Unassembled WGS sequence"/>
</dbReference>
<evidence type="ECO:0000259" key="1">
    <source>
        <dbReference type="Pfam" id="PF12705"/>
    </source>
</evidence>
<dbReference type="EMBL" id="JAOCIZ010000141">
    <property type="protein sequence ID" value="MDH1507642.1"/>
    <property type="molecule type" value="Genomic_DNA"/>
</dbReference>
<sequence length="166" mass="18665">MMMAFLIAFVVFVALLYLAGRRSHRTSSPLGVKGKIIYADQGRKSKLFINRKYGITAKPDFIITTPNGENMMVEYKSRTGRVYQSDIVQLLASVLAARSEMPIHRAVVVTKGTRREIELGSDEHIFREISKFVLLARRAQEGEIIKIFSSHPGVCRTCSVANSCQR</sequence>
<dbReference type="RefSeq" id="WP_103828346.1">
    <property type="nucleotide sequence ID" value="NZ_CAWOMG010000178.1"/>
</dbReference>
<evidence type="ECO:0000313" key="2">
    <source>
        <dbReference type="EMBL" id="MDH1507642.1"/>
    </source>
</evidence>